<reference evidence="5 6" key="1">
    <citation type="submission" date="2021-06" db="EMBL/GenBank/DDBJ databases">
        <title>A haploid diamondback moth (Plutella xylostella L.) genome assembly resolves 31 chromosomes and identifies a diamide resistance mutation.</title>
        <authorList>
            <person name="Ward C.M."/>
            <person name="Perry K.D."/>
            <person name="Baker G."/>
            <person name="Powis K."/>
            <person name="Heckel D.G."/>
            <person name="Baxter S.W."/>
        </authorList>
    </citation>
    <scope>NUCLEOTIDE SEQUENCE [LARGE SCALE GENOMIC DNA]</scope>
    <source>
        <strain evidence="5 6">LV</strain>
        <tissue evidence="5">Single pupa</tissue>
    </source>
</reference>
<dbReference type="Gene3D" id="3.30.160.60">
    <property type="entry name" value="Classic Zinc Finger"/>
    <property type="match status" value="1"/>
</dbReference>
<evidence type="ECO:0000256" key="3">
    <source>
        <dbReference type="ARBA" id="ARBA00022833"/>
    </source>
</evidence>
<dbReference type="Pfam" id="PF12171">
    <property type="entry name" value="zf-C2H2_jaz"/>
    <property type="match status" value="1"/>
</dbReference>
<dbReference type="EMBL" id="JAHIBW010000015">
    <property type="protein sequence ID" value="KAG7304275.1"/>
    <property type="molecule type" value="Genomic_DNA"/>
</dbReference>
<dbReference type="InterPro" id="IPR036236">
    <property type="entry name" value="Znf_C2H2_sf"/>
</dbReference>
<sequence>MDLPDCPPGAEGYEDSVVQVPMKKPDDTSCTKAEQEFQEHLSSLKIKVEGGGARPMVERRGRDISGKWIYLCYPCAAMCSGEAVLQTHISGKKHKSKLQLRTVWPPSIFDEHPYILNQKDPAAGVSKHDATERTLRQMANEVSLHNAEATELDRKYGRYRGVRTHIEDSLDKVKAPLIGLEYLIEHPPEQAHYEPSYMCCLCLKQGHPRTIVNHLNCFWHRFNYLQGHPRTIVNHLNCFWHRFNYLVSLLTSCSVWWSS</sequence>
<protein>
    <recommendedName>
        <fullName evidence="4">Zinc finger double-stranded RNA binding domain-containing protein</fullName>
    </recommendedName>
</protein>
<dbReference type="SUPFAM" id="SSF57667">
    <property type="entry name" value="beta-beta-alpha zinc fingers"/>
    <property type="match status" value="1"/>
</dbReference>
<evidence type="ECO:0000256" key="2">
    <source>
        <dbReference type="ARBA" id="ARBA00022771"/>
    </source>
</evidence>
<dbReference type="InterPro" id="IPR022755">
    <property type="entry name" value="Znf_C2H2_jaz"/>
</dbReference>
<keyword evidence="6" id="KW-1185">Reference proteome</keyword>
<accession>A0ABQ7QHN2</accession>
<keyword evidence="1" id="KW-0479">Metal-binding</keyword>
<keyword evidence="2" id="KW-0863">Zinc-finger</keyword>
<proteinExistence type="predicted"/>
<feature type="domain" description="Zinc finger double-stranded RNA binding" evidence="4">
    <location>
        <begin position="72"/>
        <end position="95"/>
    </location>
</feature>
<evidence type="ECO:0000313" key="6">
    <source>
        <dbReference type="Proteomes" id="UP000823941"/>
    </source>
</evidence>
<evidence type="ECO:0000256" key="1">
    <source>
        <dbReference type="ARBA" id="ARBA00022723"/>
    </source>
</evidence>
<dbReference type="Proteomes" id="UP000823941">
    <property type="component" value="Chromosome 15"/>
</dbReference>
<gene>
    <name evidence="5" type="ORF">JYU34_011216</name>
</gene>
<comment type="caution">
    <text evidence="5">The sequence shown here is derived from an EMBL/GenBank/DDBJ whole genome shotgun (WGS) entry which is preliminary data.</text>
</comment>
<evidence type="ECO:0000313" key="5">
    <source>
        <dbReference type="EMBL" id="KAG7304275.1"/>
    </source>
</evidence>
<name>A0ABQ7QHN2_PLUXY</name>
<organism evidence="5 6">
    <name type="scientific">Plutella xylostella</name>
    <name type="common">Diamondback moth</name>
    <name type="synonym">Plutella maculipennis</name>
    <dbReference type="NCBI Taxonomy" id="51655"/>
    <lineage>
        <taxon>Eukaryota</taxon>
        <taxon>Metazoa</taxon>
        <taxon>Ecdysozoa</taxon>
        <taxon>Arthropoda</taxon>
        <taxon>Hexapoda</taxon>
        <taxon>Insecta</taxon>
        <taxon>Pterygota</taxon>
        <taxon>Neoptera</taxon>
        <taxon>Endopterygota</taxon>
        <taxon>Lepidoptera</taxon>
        <taxon>Glossata</taxon>
        <taxon>Ditrysia</taxon>
        <taxon>Yponomeutoidea</taxon>
        <taxon>Plutellidae</taxon>
        <taxon>Plutella</taxon>
    </lineage>
</organism>
<evidence type="ECO:0000259" key="4">
    <source>
        <dbReference type="Pfam" id="PF12171"/>
    </source>
</evidence>
<keyword evidence="3" id="KW-0862">Zinc</keyword>